<reference evidence="4" key="2">
    <citation type="journal article" date="2019" name="BMC Genomics">
        <title>Complete genome sequence analysis of the thermoacidophilic verrucomicrobial methanotroph 'Candidatus Methylacidiphilum kamchatkense' strain Kam1 and comparison with its closest relatives.</title>
        <authorList>
            <person name="Kruse T."/>
            <person name="Ratnadevi C.M."/>
            <person name="Erikstad H.A."/>
            <person name="Birkeland N.K."/>
        </authorList>
    </citation>
    <scope>NUCLEOTIDE SEQUENCE</scope>
    <source>
        <strain evidence="4">Kam1</strain>
    </source>
</reference>
<dbReference type="GO" id="GO:0046914">
    <property type="term" value="F:transition metal ion binding"/>
    <property type="evidence" value="ECO:0007669"/>
    <property type="project" value="InterPro"/>
</dbReference>
<dbReference type="Gene3D" id="2.30.30.90">
    <property type="match status" value="1"/>
</dbReference>
<feature type="domain" description="Ferrous iron transporter FeoA-like" evidence="2">
    <location>
        <begin position="16"/>
        <end position="85"/>
    </location>
</feature>
<reference evidence="3 5" key="1">
    <citation type="submission" date="2014-08" db="EMBL/GenBank/DDBJ databases">
        <title>Methylacidiphilum kamchatkense strain Kam1 draft genome sequence.</title>
        <authorList>
            <person name="Birkeland N.-K."/>
            <person name="Erikstad H.A."/>
        </authorList>
    </citation>
    <scope>NUCLEOTIDE SEQUENCE [LARGE SCALE GENOMIC DNA]</scope>
    <source>
        <strain evidence="3 5">Kam1</strain>
    </source>
</reference>
<dbReference type="AlphaFoldDB" id="A0A0C1UR26"/>
<gene>
    <name evidence="3" type="ORF">A946_07335</name>
    <name evidence="4" type="ORF">kam1_1066</name>
</gene>
<dbReference type="Pfam" id="PF04023">
    <property type="entry name" value="FeoA"/>
    <property type="match status" value="1"/>
</dbReference>
<reference evidence="6" key="3">
    <citation type="submission" date="2019-03" db="EMBL/GenBank/DDBJ databases">
        <title>Complete genome of Methylacidiphilum kamchatkense Kam1.</title>
        <authorList>
            <person name="Kruse T."/>
            <person name="Murarilal Ratnadevi C."/>
            <person name="Erikstad H.-A."/>
            <person name="Birkeland N.-K."/>
        </authorList>
    </citation>
    <scope>NUCLEOTIDE SEQUENCE [LARGE SCALE GENOMIC DNA]</scope>
    <source>
        <strain evidence="6">kam1</strain>
    </source>
</reference>
<dbReference type="SUPFAM" id="SSF50037">
    <property type="entry name" value="C-terminal domain of transcriptional repressors"/>
    <property type="match status" value="1"/>
</dbReference>
<keyword evidence="1" id="KW-0408">Iron</keyword>
<evidence type="ECO:0000313" key="3">
    <source>
        <dbReference type="EMBL" id="KIE58303.1"/>
    </source>
</evidence>
<keyword evidence="5" id="KW-1185">Reference proteome</keyword>
<evidence type="ECO:0000259" key="2">
    <source>
        <dbReference type="SMART" id="SM00899"/>
    </source>
</evidence>
<accession>A0A0C1UR26</accession>
<dbReference type="InterPro" id="IPR007167">
    <property type="entry name" value="Fe-transptr_FeoA-like"/>
</dbReference>
<dbReference type="InterPro" id="IPR008988">
    <property type="entry name" value="Transcriptional_repressor_C"/>
</dbReference>
<dbReference type="EMBL" id="CP037899">
    <property type="protein sequence ID" value="QDQ42296.1"/>
    <property type="molecule type" value="Genomic_DNA"/>
</dbReference>
<evidence type="ECO:0000313" key="5">
    <source>
        <dbReference type="Proteomes" id="UP000031594"/>
    </source>
</evidence>
<organism evidence="4 6">
    <name type="scientific">Methylacidiphilum kamchatkense Kam1</name>
    <dbReference type="NCBI Taxonomy" id="1202785"/>
    <lineage>
        <taxon>Bacteria</taxon>
        <taxon>Pseudomonadati</taxon>
        <taxon>Verrucomicrobiota</taxon>
        <taxon>Methylacidiphilae</taxon>
        <taxon>Methylacidiphilales</taxon>
        <taxon>Methylacidiphilaceae</taxon>
        <taxon>Methylacidiphilum (ex Ratnadevi et al. 2023)</taxon>
    </lineage>
</organism>
<evidence type="ECO:0000313" key="4">
    <source>
        <dbReference type="EMBL" id="QDQ42296.1"/>
    </source>
</evidence>
<dbReference type="OrthoDB" id="197154at2"/>
<dbReference type="SMART" id="SM00899">
    <property type="entry name" value="FeoA"/>
    <property type="match status" value="1"/>
</dbReference>
<dbReference type="STRING" id="1202785.A946_07335"/>
<dbReference type="EMBL" id="JQNX01000005">
    <property type="protein sequence ID" value="KIE58303.1"/>
    <property type="molecule type" value="Genomic_DNA"/>
</dbReference>
<dbReference type="KEGG" id="mkc:kam1_1066"/>
<evidence type="ECO:0000313" key="6">
    <source>
        <dbReference type="Proteomes" id="UP000315925"/>
    </source>
</evidence>
<dbReference type="Proteomes" id="UP000315925">
    <property type="component" value="Chromosome"/>
</dbReference>
<sequence length="92" mass="10063">MIEKERKANSDRKNTISLAEADIGSIFYVHSIEGNAVECHRLRELGFCEKAEVVKIAHGAMTVCLVCGSKIGLNKVLAKRIFVTSAKKDSAI</sequence>
<name>A0A0C1UR26_9BACT</name>
<dbReference type="RefSeq" id="WP_039721635.1">
    <property type="nucleotide sequence ID" value="NZ_CP037899.1"/>
</dbReference>
<evidence type="ECO:0000256" key="1">
    <source>
        <dbReference type="ARBA" id="ARBA00023004"/>
    </source>
</evidence>
<proteinExistence type="predicted"/>
<dbReference type="Proteomes" id="UP000031594">
    <property type="component" value="Unassembled WGS sequence"/>
</dbReference>
<dbReference type="InterPro" id="IPR038157">
    <property type="entry name" value="FeoA_core_dom"/>
</dbReference>
<protein>
    <submittedName>
        <fullName evidence="4">Fe2+ transport system protein FeoA</fullName>
    </submittedName>
    <submittedName>
        <fullName evidence="3">Iron transporter</fullName>
    </submittedName>
</protein>